<protein>
    <submittedName>
        <fullName evidence="1">Uncharacterized protein</fullName>
    </submittedName>
</protein>
<gene>
    <name evidence="1" type="ORF">DSM104329_02001</name>
</gene>
<proteinExistence type="predicted"/>
<dbReference type="PANTHER" id="PTHR34301">
    <property type="entry name" value="DNA-BINDING PROTEIN-RELATED"/>
    <property type="match status" value="1"/>
</dbReference>
<dbReference type="PANTHER" id="PTHR34301:SF8">
    <property type="entry name" value="ATPASE DOMAIN-CONTAINING PROTEIN"/>
    <property type="match status" value="1"/>
</dbReference>
<dbReference type="EMBL" id="CP087164">
    <property type="protein sequence ID" value="UGS35608.1"/>
    <property type="molecule type" value="Genomic_DNA"/>
</dbReference>
<organism evidence="1 2">
    <name type="scientific">Capillimicrobium parvum</name>
    <dbReference type="NCBI Taxonomy" id="2884022"/>
    <lineage>
        <taxon>Bacteria</taxon>
        <taxon>Bacillati</taxon>
        <taxon>Actinomycetota</taxon>
        <taxon>Thermoleophilia</taxon>
        <taxon>Solirubrobacterales</taxon>
        <taxon>Capillimicrobiaceae</taxon>
        <taxon>Capillimicrobium</taxon>
    </lineage>
</organism>
<dbReference type="InterPro" id="IPR027417">
    <property type="entry name" value="P-loop_NTPase"/>
</dbReference>
<dbReference type="RefSeq" id="WP_259315290.1">
    <property type="nucleotide sequence ID" value="NZ_CP087164.1"/>
</dbReference>
<dbReference type="Proteomes" id="UP001162834">
    <property type="component" value="Chromosome"/>
</dbReference>
<accession>A0A9E7C0P7</accession>
<sequence length="406" mass="44982">MPAVNPFIWSRPLDDPAKIVGMDGFARDVALILKGQTNVALFGPRDTGKTTFTVQLARELERSHGDDAPPHTVVRVNLQRCFSIPAFIGCVHDALLSHPQRRIQREARRQIAVLEKEIGFDIKVIKGSVRRSGVTAAQDVEALHAQLASIARLDRHVVVVFDEFQHLNRCPESPLSIIRSALMSSGANHVSLLLTGSIREAMAMMLANSDEPIFGEAHQMELPAISHVDFLEYLDFNFEATGRPTDEDALNHLLNITGAHPKRTQQLAWAAWEATKRRGRRVTVEVVQDAYERMLAGPEAAPFETVLDVLSSGDEGQANEMRALFLLADRGAEKLTSRQHLALYGFTTPSMIPRALERLRARGLTQRAPGSGAWRIADPFFAGWLREQSPLATRASDVAPPFEINE</sequence>
<name>A0A9E7C0P7_9ACTN</name>
<dbReference type="SUPFAM" id="SSF52540">
    <property type="entry name" value="P-loop containing nucleoside triphosphate hydrolases"/>
    <property type="match status" value="1"/>
</dbReference>
<dbReference type="AlphaFoldDB" id="A0A9E7C0P7"/>
<evidence type="ECO:0000313" key="1">
    <source>
        <dbReference type="EMBL" id="UGS35608.1"/>
    </source>
</evidence>
<keyword evidence="2" id="KW-1185">Reference proteome</keyword>
<reference evidence="1" key="1">
    <citation type="journal article" date="2022" name="Int. J. Syst. Evol. Microbiol.">
        <title>Pseudomonas aegrilactucae sp. nov. and Pseudomonas morbosilactucae sp. nov., pathogens causing bacterial rot of lettuce in Japan.</title>
        <authorList>
            <person name="Sawada H."/>
            <person name="Fujikawa T."/>
            <person name="Satou M."/>
        </authorList>
    </citation>
    <scope>NUCLEOTIDE SEQUENCE</scope>
    <source>
        <strain evidence="1">0166_1</strain>
    </source>
</reference>
<evidence type="ECO:0000313" key="2">
    <source>
        <dbReference type="Proteomes" id="UP001162834"/>
    </source>
</evidence>
<dbReference type="KEGG" id="sbae:DSM104329_02001"/>
<dbReference type="Gene3D" id="3.40.50.300">
    <property type="entry name" value="P-loop containing nucleotide triphosphate hydrolases"/>
    <property type="match status" value="1"/>
</dbReference>